<feature type="transmembrane region" description="Helical" evidence="6">
    <location>
        <begin position="81"/>
        <end position="99"/>
    </location>
</feature>
<evidence type="ECO:0000256" key="1">
    <source>
        <dbReference type="ARBA" id="ARBA00004141"/>
    </source>
</evidence>
<feature type="transmembrane region" description="Helical" evidence="6">
    <location>
        <begin position="249"/>
        <end position="268"/>
    </location>
</feature>
<dbReference type="PANTHER" id="PTHR31154">
    <property type="entry name" value="MEMBRANE TRANSPORTER PROTEIN"/>
    <property type="match status" value="1"/>
</dbReference>
<keyword evidence="3 6" id="KW-0812">Transmembrane</keyword>
<dbReference type="RefSeq" id="WP_122100643.1">
    <property type="nucleotide sequence ID" value="NZ_RFLY01000003.1"/>
</dbReference>
<evidence type="ECO:0000256" key="3">
    <source>
        <dbReference type="ARBA" id="ARBA00022692"/>
    </source>
</evidence>
<evidence type="ECO:0000256" key="5">
    <source>
        <dbReference type="ARBA" id="ARBA00023136"/>
    </source>
</evidence>
<sequence>MDIKAFFSRKNTLLAQCVALAVWAWVIFFTGKLPDFVANGFVVPTMLAGSFVAGSTSEGGGAVAFPVMTLFFNIKPAVARDFSLMIQSVGMCCAGYYIYRKGVPVARRLLAVSLAGCFVGQVVAFKFIDGYFLPVVLKISFASIWMGFALVMIPRLKDAGGHYSSDIIARSRVAYLVAFFLAIVGGVVTALIGTGADIIMFSFAVLVLNISEKVATPTSVVLMGLGSLMGVAIKSTLVPGGFSPEALDYWLVGVPAAMIGAPLGARVASRVSRRVIIVLLQISIMIQFVFAWVILPLTLQQKMLSIGLLVSFIMVFHVLSGWGRRARW</sequence>
<evidence type="ECO:0000256" key="2">
    <source>
        <dbReference type="ARBA" id="ARBA00009142"/>
    </source>
</evidence>
<dbReference type="GO" id="GO:0005886">
    <property type="term" value="C:plasma membrane"/>
    <property type="evidence" value="ECO:0007669"/>
    <property type="project" value="UniProtKB-SubCell"/>
</dbReference>
<keyword evidence="8" id="KW-1185">Reference proteome</keyword>
<feature type="transmembrane region" description="Helical" evidence="6">
    <location>
        <begin position="12"/>
        <end position="31"/>
    </location>
</feature>
<feature type="transmembrane region" description="Helical" evidence="6">
    <location>
        <begin position="275"/>
        <end position="297"/>
    </location>
</feature>
<reference evidence="7 8" key="1">
    <citation type="submission" date="2018-10" db="EMBL/GenBank/DDBJ databases">
        <title>Proposal of Lysobacter pythonis sp. nov. isolated from royal pythons (Python regius).</title>
        <authorList>
            <person name="Hans-Juergen B."/>
            <person name="Huptas C."/>
            <person name="Sandra B."/>
            <person name="Igor L."/>
            <person name="Joachim S."/>
            <person name="Siegfried S."/>
            <person name="Mareike W."/>
            <person name="Peter K."/>
        </authorList>
    </citation>
    <scope>NUCLEOTIDE SEQUENCE [LARGE SCALE GENOMIC DNA]</scope>
    <source>
        <strain evidence="7 8">4284/11</strain>
    </source>
</reference>
<comment type="subcellular location">
    <subcellularLocation>
        <location evidence="6">Cell membrane</location>
        <topology evidence="6">Multi-pass membrane protein</topology>
    </subcellularLocation>
    <subcellularLocation>
        <location evidence="1">Membrane</location>
        <topology evidence="1">Multi-pass membrane protein</topology>
    </subcellularLocation>
</comment>
<accession>A0A3M2HWL0</accession>
<evidence type="ECO:0000256" key="4">
    <source>
        <dbReference type="ARBA" id="ARBA00022989"/>
    </source>
</evidence>
<keyword evidence="4 6" id="KW-1133">Transmembrane helix</keyword>
<dbReference type="Proteomes" id="UP000275012">
    <property type="component" value="Unassembled WGS sequence"/>
</dbReference>
<feature type="transmembrane region" description="Helical" evidence="6">
    <location>
        <begin position="173"/>
        <end position="206"/>
    </location>
</feature>
<keyword evidence="6" id="KW-1003">Cell membrane</keyword>
<proteinExistence type="inferred from homology"/>
<feature type="transmembrane region" description="Helical" evidence="6">
    <location>
        <begin position="105"/>
        <end position="124"/>
    </location>
</feature>
<protein>
    <recommendedName>
        <fullName evidence="6">Probable membrane transporter protein</fullName>
    </recommendedName>
</protein>
<dbReference type="Pfam" id="PF01925">
    <property type="entry name" value="TauE"/>
    <property type="match status" value="1"/>
</dbReference>
<dbReference type="AlphaFoldDB" id="A0A3M2HWL0"/>
<comment type="similarity">
    <text evidence="2 6">Belongs to the 4-toluene sulfonate uptake permease (TSUP) (TC 2.A.102) family.</text>
</comment>
<evidence type="ECO:0000313" key="8">
    <source>
        <dbReference type="Proteomes" id="UP000275012"/>
    </source>
</evidence>
<gene>
    <name evidence="7" type="ORF">EBB59_02860</name>
</gene>
<dbReference type="OrthoDB" id="128686at2"/>
<feature type="transmembrane region" description="Helical" evidence="6">
    <location>
        <begin position="303"/>
        <end position="322"/>
    </location>
</feature>
<feature type="transmembrane region" description="Helical" evidence="6">
    <location>
        <begin position="131"/>
        <end position="153"/>
    </location>
</feature>
<dbReference type="InterPro" id="IPR002781">
    <property type="entry name" value="TM_pro_TauE-like"/>
</dbReference>
<comment type="caution">
    <text evidence="7">The sequence shown here is derived from an EMBL/GenBank/DDBJ whole genome shotgun (WGS) entry which is preliminary data.</text>
</comment>
<name>A0A3M2HWL0_9GAMM</name>
<evidence type="ECO:0000313" key="7">
    <source>
        <dbReference type="EMBL" id="RMH94121.1"/>
    </source>
</evidence>
<evidence type="ECO:0000256" key="6">
    <source>
        <dbReference type="RuleBase" id="RU363041"/>
    </source>
</evidence>
<dbReference type="EMBL" id="RFLY01000003">
    <property type="protein sequence ID" value="RMH94121.1"/>
    <property type="molecule type" value="Genomic_DNA"/>
</dbReference>
<keyword evidence="5 6" id="KW-0472">Membrane</keyword>
<organism evidence="7 8">
    <name type="scientific">Solilutibacter pythonis</name>
    <dbReference type="NCBI Taxonomy" id="2483112"/>
    <lineage>
        <taxon>Bacteria</taxon>
        <taxon>Pseudomonadati</taxon>
        <taxon>Pseudomonadota</taxon>
        <taxon>Gammaproteobacteria</taxon>
        <taxon>Lysobacterales</taxon>
        <taxon>Lysobacteraceae</taxon>
        <taxon>Solilutibacter</taxon>
    </lineage>
</organism>
<dbReference type="PANTHER" id="PTHR31154:SF4">
    <property type="entry name" value="MEMBRANE TRANSPORTER PROTEIN"/>
    <property type="match status" value="1"/>
</dbReference>